<name>A0ABQ8U6T3_9EUKA</name>
<comment type="similarity">
    <text evidence="2 10">Belongs to the glycosyltransferase 31 family.</text>
</comment>
<evidence type="ECO:0000256" key="6">
    <source>
        <dbReference type="ARBA" id="ARBA00022968"/>
    </source>
</evidence>
<dbReference type="PANTHER" id="PTHR11214">
    <property type="entry name" value="BETA-1,3-N-ACETYLGLUCOSAMINYLTRANSFERASE"/>
    <property type="match status" value="1"/>
</dbReference>
<keyword evidence="14" id="KW-1185">Reference proteome</keyword>
<keyword evidence="6" id="KW-0735">Signal-anchor</keyword>
<organism evidence="13 14">
    <name type="scientific">Paratrimastix pyriformis</name>
    <dbReference type="NCBI Taxonomy" id="342808"/>
    <lineage>
        <taxon>Eukaryota</taxon>
        <taxon>Metamonada</taxon>
        <taxon>Preaxostyla</taxon>
        <taxon>Paratrimastigidae</taxon>
        <taxon>Paratrimastix</taxon>
    </lineage>
</organism>
<dbReference type="EMBL" id="JAPMOS010000121">
    <property type="protein sequence ID" value="KAJ4455066.1"/>
    <property type="molecule type" value="Genomic_DNA"/>
</dbReference>
<keyword evidence="5" id="KW-0812">Transmembrane</keyword>
<keyword evidence="8 10" id="KW-0333">Golgi apparatus</keyword>
<evidence type="ECO:0000256" key="7">
    <source>
        <dbReference type="ARBA" id="ARBA00022989"/>
    </source>
</evidence>
<evidence type="ECO:0000256" key="1">
    <source>
        <dbReference type="ARBA" id="ARBA00004323"/>
    </source>
</evidence>
<dbReference type="PANTHER" id="PTHR11214:SF351">
    <property type="entry name" value="BETA-1,3-GALACTOSYLTRANSFERASE PVG3"/>
    <property type="match status" value="1"/>
</dbReference>
<evidence type="ECO:0000256" key="10">
    <source>
        <dbReference type="RuleBase" id="RU363063"/>
    </source>
</evidence>
<dbReference type="EC" id="2.4.1.-" evidence="10"/>
<proteinExistence type="inferred from homology"/>
<keyword evidence="9" id="KW-0472">Membrane</keyword>
<keyword evidence="12" id="KW-0732">Signal</keyword>
<evidence type="ECO:0000256" key="3">
    <source>
        <dbReference type="ARBA" id="ARBA00022676"/>
    </source>
</evidence>
<evidence type="ECO:0000256" key="2">
    <source>
        <dbReference type="ARBA" id="ARBA00008661"/>
    </source>
</evidence>
<evidence type="ECO:0000256" key="4">
    <source>
        <dbReference type="ARBA" id="ARBA00022679"/>
    </source>
</evidence>
<sequence length="344" mass="38699">MPVLSRVGLMSLLGLLLVFVFSAFVYAQTGTTPPPASRPTSPTSVISEPGNQTKQPTTPSTPCTCTYTPPTKPKSAGPRADGKMRILICVNTAASRIERRALIRQTWASPERRPDNVDVMFVVGESTGVAQPGDLEIRPNLDLSGLQPIWNIAAKDEARVYGDILLLPIPENGQNGKVYNLFKYVYENMPGRYDMVFKADDDTYMQLDRVVAELEGKEPLGIYYGYRYLDYMAGWLAGVSWDLVKFIATDPRIPSMIVGHEDLLMGKWLHLDNDLIKQWFNFGPPKIHDQIWGGINDPMDWSPKTFCIHRVKKPEHFLYFAELDHNERHPEDPIAVHRPTGTGK</sequence>
<comment type="caution">
    <text evidence="13">The sequence shown here is derived from an EMBL/GenBank/DDBJ whole genome shotgun (WGS) entry which is preliminary data.</text>
</comment>
<comment type="subcellular location">
    <subcellularLocation>
        <location evidence="1 10">Golgi apparatus membrane</location>
        <topology evidence="1 10">Single-pass type II membrane protein</topology>
    </subcellularLocation>
</comment>
<evidence type="ECO:0000256" key="8">
    <source>
        <dbReference type="ARBA" id="ARBA00023034"/>
    </source>
</evidence>
<evidence type="ECO:0000313" key="14">
    <source>
        <dbReference type="Proteomes" id="UP001141327"/>
    </source>
</evidence>
<dbReference type="InterPro" id="IPR002659">
    <property type="entry name" value="Glyco_trans_31"/>
</dbReference>
<keyword evidence="7" id="KW-1133">Transmembrane helix</keyword>
<feature type="compositionally biased region" description="Low complexity" evidence="11">
    <location>
        <begin position="52"/>
        <end position="75"/>
    </location>
</feature>
<feature type="signal peptide" evidence="12">
    <location>
        <begin position="1"/>
        <end position="27"/>
    </location>
</feature>
<keyword evidence="3 10" id="KW-0328">Glycosyltransferase</keyword>
<evidence type="ECO:0000256" key="11">
    <source>
        <dbReference type="SAM" id="MobiDB-lite"/>
    </source>
</evidence>
<gene>
    <name evidence="13" type="ORF">PAPYR_10040</name>
</gene>
<evidence type="ECO:0000256" key="12">
    <source>
        <dbReference type="SAM" id="SignalP"/>
    </source>
</evidence>
<dbReference type="Proteomes" id="UP001141327">
    <property type="component" value="Unassembled WGS sequence"/>
</dbReference>
<dbReference type="Gene3D" id="3.90.550.50">
    <property type="match status" value="1"/>
</dbReference>
<keyword evidence="4" id="KW-0808">Transferase</keyword>
<accession>A0ABQ8U6T3</accession>
<evidence type="ECO:0000256" key="5">
    <source>
        <dbReference type="ARBA" id="ARBA00022692"/>
    </source>
</evidence>
<evidence type="ECO:0000313" key="13">
    <source>
        <dbReference type="EMBL" id="KAJ4455066.1"/>
    </source>
</evidence>
<feature type="region of interest" description="Disordered" evidence="11">
    <location>
        <begin position="30"/>
        <end position="79"/>
    </location>
</feature>
<reference evidence="13" key="1">
    <citation type="journal article" date="2022" name="bioRxiv">
        <title>Genomics of Preaxostyla Flagellates Illuminates Evolutionary Transitions and the Path Towards Mitochondrial Loss.</title>
        <authorList>
            <person name="Novak L.V.F."/>
            <person name="Treitli S.C."/>
            <person name="Pyrih J."/>
            <person name="Halakuc P."/>
            <person name="Pipaliya S.V."/>
            <person name="Vacek V."/>
            <person name="Brzon O."/>
            <person name="Soukal P."/>
            <person name="Eme L."/>
            <person name="Dacks J.B."/>
            <person name="Karnkowska A."/>
            <person name="Elias M."/>
            <person name="Hampl V."/>
        </authorList>
    </citation>
    <scope>NUCLEOTIDE SEQUENCE</scope>
    <source>
        <strain evidence="13">RCP-MX</strain>
    </source>
</reference>
<feature type="chain" id="PRO_5047089003" description="Hexosyltransferase" evidence="12">
    <location>
        <begin position="28"/>
        <end position="344"/>
    </location>
</feature>
<protein>
    <recommendedName>
        <fullName evidence="10">Hexosyltransferase</fullName>
        <ecNumber evidence="10">2.4.1.-</ecNumber>
    </recommendedName>
</protein>
<evidence type="ECO:0000256" key="9">
    <source>
        <dbReference type="ARBA" id="ARBA00023136"/>
    </source>
</evidence>